<dbReference type="RefSeq" id="WP_205260975.1">
    <property type="nucleotide sequence ID" value="NZ_JAERWK010000015.1"/>
</dbReference>
<keyword evidence="2" id="KW-1185">Reference proteome</keyword>
<gene>
    <name evidence="1" type="ORF">JL106_12120</name>
</gene>
<protein>
    <submittedName>
        <fullName evidence="1">Uncharacterized protein</fullName>
    </submittedName>
</protein>
<dbReference type="EMBL" id="JAERWK010000015">
    <property type="protein sequence ID" value="MBM9468026.1"/>
    <property type="molecule type" value="Genomic_DNA"/>
</dbReference>
<name>A0A939BZS7_9ACTN</name>
<sequence length="174" mass="18124">MERRPVDSGDPGIPDADAALLAELAAAVHSADAVPDQFRRAAVGAYAWRTVDEELALLGLAFDSADTADDLGRSSAELAGAVRAGGDLDEPRALSFQIEDSGLELEITDTVVRGQLLPPAGGEVELLRADGSSTTAVADADGEFSLPRPEGTGPVRFRCRPTGGRPTLTPWTTL</sequence>
<proteinExistence type="predicted"/>
<organism evidence="1 2">
    <name type="scientific">Nakamurella leprariae</name>
    <dbReference type="NCBI Taxonomy" id="2803911"/>
    <lineage>
        <taxon>Bacteria</taxon>
        <taxon>Bacillati</taxon>
        <taxon>Actinomycetota</taxon>
        <taxon>Actinomycetes</taxon>
        <taxon>Nakamurellales</taxon>
        <taxon>Nakamurellaceae</taxon>
        <taxon>Nakamurella</taxon>
    </lineage>
</organism>
<evidence type="ECO:0000313" key="1">
    <source>
        <dbReference type="EMBL" id="MBM9468026.1"/>
    </source>
</evidence>
<dbReference type="AlphaFoldDB" id="A0A939BZS7"/>
<evidence type="ECO:0000313" key="2">
    <source>
        <dbReference type="Proteomes" id="UP000663792"/>
    </source>
</evidence>
<accession>A0A939BZS7</accession>
<comment type="caution">
    <text evidence="1">The sequence shown here is derived from an EMBL/GenBank/DDBJ whole genome shotgun (WGS) entry which is preliminary data.</text>
</comment>
<dbReference type="Proteomes" id="UP000663792">
    <property type="component" value="Unassembled WGS sequence"/>
</dbReference>
<reference evidence="1" key="1">
    <citation type="submission" date="2021-01" db="EMBL/GenBank/DDBJ databases">
        <title>YIM 132084 draft genome.</title>
        <authorList>
            <person name="An D."/>
        </authorList>
    </citation>
    <scope>NUCLEOTIDE SEQUENCE</scope>
    <source>
        <strain evidence="1">YIM 132084</strain>
    </source>
</reference>